<evidence type="ECO:0000259" key="6">
    <source>
        <dbReference type="PROSITE" id="PS51007"/>
    </source>
</evidence>
<evidence type="ECO:0000313" key="7">
    <source>
        <dbReference type="EMBL" id="AWL97616.1"/>
    </source>
</evidence>
<dbReference type="GO" id="GO:0020037">
    <property type="term" value="F:heme binding"/>
    <property type="evidence" value="ECO:0007669"/>
    <property type="project" value="InterPro"/>
</dbReference>
<dbReference type="PROSITE" id="PS51007">
    <property type="entry name" value="CYTC"/>
    <property type="match status" value="1"/>
</dbReference>
<dbReference type="SUPFAM" id="SSF46626">
    <property type="entry name" value="Cytochrome c"/>
    <property type="match status" value="1"/>
</dbReference>
<dbReference type="EMBL" id="CP029425">
    <property type="protein sequence ID" value="AWL97616.1"/>
    <property type="molecule type" value="Genomic_DNA"/>
</dbReference>
<protein>
    <submittedName>
        <fullName evidence="7">Sulfur oxidation c-type cytochrome SoxX</fullName>
    </submittedName>
</protein>
<dbReference type="KEGG" id="bot:CIT37_39940"/>
<dbReference type="AlphaFoldDB" id="A0A2U8PIQ2"/>
<feature type="domain" description="Cytochrome c" evidence="6">
    <location>
        <begin position="46"/>
        <end position="149"/>
    </location>
</feature>
<sequence>MAKSSVHGVALIAASLALVSVARADELASYKVAGDGIVESLTGTPGDAVRGRALVLARTTTCILCHSGPFPETRFQGDLAPDLTGAGNRWSVSQLRLRLVDAARFNPETIMPSYYRIDGFVRVGRNFTGKPILSAAEIEDIVAFLATLRD</sequence>
<reference evidence="7 8" key="2">
    <citation type="journal article" date="2017" name="Syst. Appl. Microbiol.">
        <title>Soybeans inoculated with root zone soils of Canadian native legumes harbour diverse and novel Bradyrhizobium spp. that possess agricultural potential.</title>
        <authorList>
            <person name="Bromfield E.S.P."/>
            <person name="Cloutier S."/>
            <person name="Tambong J.T."/>
            <person name="Tran Thi T.V."/>
        </authorList>
    </citation>
    <scope>NUCLEOTIDE SEQUENCE [LARGE SCALE GENOMIC DNA]</scope>
    <source>
        <strain evidence="7 8">OO99</strain>
    </source>
</reference>
<dbReference type="InterPro" id="IPR036909">
    <property type="entry name" value="Cyt_c-like_dom_sf"/>
</dbReference>
<evidence type="ECO:0000256" key="2">
    <source>
        <dbReference type="ARBA" id="ARBA00022723"/>
    </source>
</evidence>
<keyword evidence="2 4" id="KW-0479">Metal-binding</keyword>
<name>A0A2U8PIQ2_9BRAD</name>
<proteinExistence type="predicted"/>
<evidence type="ECO:0000256" key="4">
    <source>
        <dbReference type="PROSITE-ProRule" id="PRU00433"/>
    </source>
</evidence>
<dbReference type="RefSeq" id="WP_038946958.1">
    <property type="nucleotide sequence ID" value="NZ_CP029425.2"/>
</dbReference>
<evidence type="ECO:0000256" key="5">
    <source>
        <dbReference type="SAM" id="SignalP"/>
    </source>
</evidence>
<feature type="chain" id="PRO_5015933118" evidence="5">
    <location>
        <begin position="25"/>
        <end position="150"/>
    </location>
</feature>
<dbReference type="GO" id="GO:0046872">
    <property type="term" value="F:metal ion binding"/>
    <property type="evidence" value="ECO:0007669"/>
    <property type="project" value="UniProtKB-KW"/>
</dbReference>
<dbReference type="GeneID" id="92968845"/>
<reference evidence="7 8" key="1">
    <citation type="journal article" date="2014" name="Int. J. Syst. Evol. Microbiol.">
        <title>Bradyrhizobium ottawaense sp. nov., a symbiotic nitrogen fixing bacterium from root nodules of soybeans in Canada.</title>
        <authorList>
            <person name="Yu X."/>
            <person name="Cloutier S."/>
            <person name="Tambong J.T."/>
            <person name="Bromfield E.S."/>
        </authorList>
    </citation>
    <scope>NUCLEOTIDE SEQUENCE [LARGE SCALE GENOMIC DNA]</scope>
    <source>
        <strain evidence="7 8">OO99</strain>
    </source>
</reference>
<keyword evidence="3 4" id="KW-0408">Iron</keyword>
<evidence type="ECO:0000313" key="8">
    <source>
        <dbReference type="Proteomes" id="UP000215703"/>
    </source>
</evidence>
<dbReference type="Gene3D" id="1.10.760.10">
    <property type="entry name" value="Cytochrome c-like domain"/>
    <property type="match status" value="1"/>
</dbReference>
<gene>
    <name evidence="7" type="primary">soxX</name>
    <name evidence="7" type="ORF">CIT37_39940</name>
</gene>
<dbReference type="InterPro" id="IPR030999">
    <property type="entry name" value="Thiosulf_SoxX"/>
</dbReference>
<dbReference type="NCBIfam" id="TIGR04485">
    <property type="entry name" value="thiosulf_SoxX"/>
    <property type="match status" value="1"/>
</dbReference>
<dbReference type="Pfam" id="PF00034">
    <property type="entry name" value="Cytochrom_C"/>
    <property type="match status" value="1"/>
</dbReference>
<keyword evidence="1 4" id="KW-0349">Heme</keyword>
<evidence type="ECO:0000256" key="3">
    <source>
        <dbReference type="ARBA" id="ARBA00023004"/>
    </source>
</evidence>
<evidence type="ECO:0000256" key="1">
    <source>
        <dbReference type="ARBA" id="ARBA00022617"/>
    </source>
</evidence>
<dbReference type="Proteomes" id="UP000215703">
    <property type="component" value="Chromosome"/>
</dbReference>
<accession>A0A2U8PIQ2</accession>
<organism evidence="7 8">
    <name type="scientific">Bradyrhizobium ottawaense</name>
    <dbReference type="NCBI Taxonomy" id="931866"/>
    <lineage>
        <taxon>Bacteria</taxon>
        <taxon>Pseudomonadati</taxon>
        <taxon>Pseudomonadota</taxon>
        <taxon>Alphaproteobacteria</taxon>
        <taxon>Hyphomicrobiales</taxon>
        <taxon>Nitrobacteraceae</taxon>
        <taxon>Bradyrhizobium</taxon>
    </lineage>
</organism>
<feature type="signal peptide" evidence="5">
    <location>
        <begin position="1"/>
        <end position="24"/>
    </location>
</feature>
<keyword evidence="5" id="KW-0732">Signal</keyword>
<dbReference type="InterPro" id="IPR009056">
    <property type="entry name" value="Cyt_c-like_dom"/>
</dbReference>
<dbReference type="GO" id="GO:0009055">
    <property type="term" value="F:electron transfer activity"/>
    <property type="evidence" value="ECO:0007669"/>
    <property type="project" value="InterPro"/>
</dbReference>